<gene>
    <name evidence="2" type="ORF">BJY28_000114</name>
</gene>
<dbReference type="PANTHER" id="PTHR33303">
    <property type="entry name" value="CYTOPLASMIC PROTEIN-RELATED"/>
    <property type="match status" value="1"/>
</dbReference>
<protein>
    <recommendedName>
        <fullName evidence="1">CoA-binding domain-containing protein</fullName>
    </recommendedName>
</protein>
<dbReference type="Gene3D" id="3.40.50.720">
    <property type="entry name" value="NAD(P)-binding Rossmann-like Domain"/>
    <property type="match status" value="1"/>
</dbReference>
<dbReference type="Proteomes" id="UP000592181">
    <property type="component" value="Unassembled WGS sequence"/>
</dbReference>
<evidence type="ECO:0000313" key="2">
    <source>
        <dbReference type="EMBL" id="NYG35645.1"/>
    </source>
</evidence>
<organism evidence="2 3">
    <name type="scientific">Janibacter alkaliphilus</name>
    <dbReference type="NCBI Taxonomy" id="1069963"/>
    <lineage>
        <taxon>Bacteria</taxon>
        <taxon>Bacillati</taxon>
        <taxon>Actinomycetota</taxon>
        <taxon>Actinomycetes</taxon>
        <taxon>Micrococcales</taxon>
        <taxon>Intrasporangiaceae</taxon>
        <taxon>Janibacter</taxon>
    </lineage>
</organism>
<dbReference type="EMBL" id="JACBZX010000001">
    <property type="protein sequence ID" value="NYG35645.1"/>
    <property type="molecule type" value="Genomic_DNA"/>
</dbReference>
<accession>A0A852XAY8</accession>
<dbReference type="AlphaFoldDB" id="A0A852XAY8"/>
<dbReference type="SMART" id="SM00881">
    <property type="entry name" value="CoA_binding"/>
    <property type="match status" value="1"/>
</dbReference>
<keyword evidence="3" id="KW-1185">Reference proteome</keyword>
<dbReference type="PANTHER" id="PTHR33303:SF2">
    <property type="entry name" value="COA-BINDING DOMAIN-CONTAINING PROTEIN"/>
    <property type="match status" value="1"/>
</dbReference>
<evidence type="ECO:0000313" key="3">
    <source>
        <dbReference type="Proteomes" id="UP000592181"/>
    </source>
</evidence>
<reference evidence="2 3" key="1">
    <citation type="submission" date="2020-07" db="EMBL/GenBank/DDBJ databases">
        <title>Sequencing the genomes of 1000 actinobacteria strains.</title>
        <authorList>
            <person name="Klenk H.-P."/>
        </authorList>
    </citation>
    <scope>NUCLEOTIDE SEQUENCE [LARGE SCALE GENOMIC DNA]</scope>
    <source>
        <strain evidence="2 3">DSM 24723</strain>
    </source>
</reference>
<dbReference type="SUPFAM" id="SSF51735">
    <property type="entry name" value="NAD(P)-binding Rossmann-fold domains"/>
    <property type="match status" value="1"/>
</dbReference>
<dbReference type="RefSeq" id="WP_179461285.1">
    <property type="nucleotide sequence ID" value="NZ_JACBZX010000001.1"/>
</dbReference>
<dbReference type="Pfam" id="PF13380">
    <property type="entry name" value="CoA_binding_2"/>
    <property type="match status" value="1"/>
</dbReference>
<name>A0A852XAY8_9MICO</name>
<evidence type="ECO:0000259" key="1">
    <source>
        <dbReference type="SMART" id="SM00881"/>
    </source>
</evidence>
<feature type="domain" description="CoA-binding" evidence="1">
    <location>
        <begin position="16"/>
        <end position="114"/>
    </location>
</feature>
<dbReference type="InterPro" id="IPR036291">
    <property type="entry name" value="NAD(P)-bd_dom_sf"/>
</dbReference>
<sequence>MAYEHQNDNDTIRSLLNDPGTWVVVGLSNDTETDAYQVSRWLRAECHKGIIPVHPDAEEVDGDTGYASLADIPDQDVKVIDCFVSSANVGAVVDQAIEHKDRLQIDAVWMQLGVVDADAAQRAREAGLDVVMDTCPKIEARRMRTEGSAR</sequence>
<proteinExistence type="predicted"/>
<dbReference type="InterPro" id="IPR003781">
    <property type="entry name" value="CoA-bd"/>
</dbReference>
<comment type="caution">
    <text evidence="2">The sequence shown here is derived from an EMBL/GenBank/DDBJ whole genome shotgun (WGS) entry which is preliminary data.</text>
</comment>